<reference evidence="3" key="1">
    <citation type="journal article" date="2011" name="Nat. Commun.">
        <title>Effector diversification within compartments of the Leptosphaeria maculans genome affected by Repeat-Induced Point mutations.</title>
        <authorList>
            <person name="Rouxel T."/>
            <person name="Grandaubert J."/>
            <person name="Hane J.K."/>
            <person name="Hoede C."/>
            <person name="van de Wouw A.P."/>
            <person name="Couloux A."/>
            <person name="Dominguez V."/>
            <person name="Anthouard V."/>
            <person name="Bally P."/>
            <person name="Bourras S."/>
            <person name="Cozijnsen A.J."/>
            <person name="Ciuffetti L.M."/>
            <person name="Degrave A."/>
            <person name="Dilmaghani A."/>
            <person name="Duret L."/>
            <person name="Fudal I."/>
            <person name="Goodwin S.B."/>
            <person name="Gout L."/>
            <person name="Glaser N."/>
            <person name="Linglin J."/>
            <person name="Kema G.H.J."/>
            <person name="Lapalu N."/>
            <person name="Lawrence C.B."/>
            <person name="May K."/>
            <person name="Meyer M."/>
            <person name="Ollivier B."/>
            <person name="Poulain J."/>
            <person name="Schoch C.L."/>
            <person name="Simon A."/>
            <person name="Spatafora J.W."/>
            <person name="Stachowiak A."/>
            <person name="Turgeon B.G."/>
            <person name="Tyler B.M."/>
            <person name="Vincent D."/>
            <person name="Weissenbach J."/>
            <person name="Amselem J."/>
            <person name="Quesneville H."/>
            <person name="Oliver R.P."/>
            <person name="Wincker P."/>
            <person name="Balesdent M.-H."/>
            <person name="Howlett B.J."/>
        </authorList>
    </citation>
    <scope>NUCLEOTIDE SEQUENCE [LARGE SCALE GENOMIC DNA]</scope>
    <source>
        <strain evidence="3">JN3 / isolate v23.1.3 / race Av1-4-5-6-7-8</strain>
    </source>
</reference>
<feature type="compositionally biased region" description="Polar residues" evidence="1">
    <location>
        <begin position="224"/>
        <end position="241"/>
    </location>
</feature>
<evidence type="ECO:0000256" key="1">
    <source>
        <dbReference type="SAM" id="MobiDB-lite"/>
    </source>
</evidence>
<dbReference type="HOGENOM" id="CLU_1151959_0_0_1"/>
<name>E4ZI10_LEPMJ</name>
<dbReference type="InParanoid" id="E4ZI10"/>
<feature type="region of interest" description="Disordered" evidence="1">
    <location>
        <begin position="216"/>
        <end position="241"/>
    </location>
</feature>
<evidence type="ECO:0000313" key="3">
    <source>
        <dbReference type="Proteomes" id="UP000002668"/>
    </source>
</evidence>
<keyword evidence="3" id="KW-1185">Reference proteome</keyword>
<proteinExistence type="predicted"/>
<gene>
    <name evidence="2" type="ORF">LEMA_P061870.1</name>
</gene>
<organism evidence="3">
    <name type="scientific">Leptosphaeria maculans (strain JN3 / isolate v23.1.3 / race Av1-4-5-6-7-8)</name>
    <name type="common">Blackleg fungus</name>
    <name type="synonym">Phoma lingam</name>
    <dbReference type="NCBI Taxonomy" id="985895"/>
    <lineage>
        <taxon>Eukaryota</taxon>
        <taxon>Fungi</taxon>
        <taxon>Dikarya</taxon>
        <taxon>Ascomycota</taxon>
        <taxon>Pezizomycotina</taxon>
        <taxon>Dothideomycetes</taxon>
        <taxon>Pleosporomycetidae</taxon>
        <taxon>Pleosporales</taxon>
        <taxon>Pleosporineae</taxon>
        <taxon>Leptosphaeriaceae</taxon>
        <taxon>Plenodomus</taxon>
        <taxon>Plenodomus lingam/Leptosphaeria maculans species complex</taxon>
    </lineage>
</organism>
<dbReference type="Proteomes" id="UP000002668">
    <property type="component" value="Genome"/>
</dbReference>
<dbReference type="VEuPathDB" id="FungiDB:LEMA_P061870.1"/>
<sequence>MLVCINSRPRIENLNRSRPLHLRHAKNGNGKTGTAKCFHHVKRTLKPQKESIGNGRLLTVKEYAKGQDMTQSEETVAVMVGLGKLSFATFPANGDPSQFLPAGTLHITHLAARFIPTHTFGSFAKIIPTILYKQSLRHPQRQGHLHRPADQQRMVRCRYSRIKKQASYSSTQSGKKIVHLPWWVGRYKLLCMYIQYIQNPQNDSRKKANGTIKMKVPPKVGPLPNTSQATGFFSQAQTLGA</sequence>
<dbReference type="GeneID" id="13284714"/>
<dbReference type="EMBL" id="FP929065">
    <property type="protein sequence ID" value="CBX91153.1"/>
    <property type="molecule type" value="Genomic_DNA"/>
</dbReference>
<protein>
    <submittedName>
        <fullName evidence="2">Predicted protein</fullName>
    </submittedName>
</protein>
<evidence type="ECO:0000313" key="2">
    <source>
        <dbReference type="EMBL" id="CBX91153.1"/>
    </source>
</evidence>
<dbReference type="AlphaFoldDB" id="E4ZI10"/>
<accession>E4ZI10</accession>